<dbReference type="Proteomes" id="UP000318801">
    <property type="component" value="Unassembled WGS sequence"/>
</dbReference>
<proteinExistence type="predicted"/>
<dbReference type="EMBL" id="VHLG01000033">
    <property type="protein sequence ID" value="TPW26342.1"/>
    <property type="molecule type" value="Genomic_DNA"/>
</dbReference>
<dbReference type="OrthoDB" id="7947997at2"/>
<sequence>MPTRPPPRGMPIGRPWRTLGDAARDGQIVQIYCGGCRRQVNFLARDLAAIKGDMHYLHEPPFICSRCKTDEYIKISTHSPSDADYGDIRVRRPAGLRQIWKTVKLGDDV</sequence>
<reference evidence="1 2" key="1">
    <citation type="submission" date="2019-06" db="EMBL/GenBank/DDBJ databases">
        <authorList>
            <person name="Li M."/>
        </authorList>
    </citation>
    <scope>NUCLEOTIDE SEQUENCE [LARGE SCALE GENOMIC DNA]</scope>
    <source>
        <strain evidence="1 2">BGMRC2036</strain>
    </source>
</reference>
<keyword evidence="2" id="KW-1185">Reference proteome</keyword>
<name>A0A506TW93_9HYPH</name>
<organism evidence="1 2">
    <name type="scientific">Martelella alba</name>
    <dbReference type="NCBI Taxonomy" id="2590451"/>
    <lineage>
        <taxon>Bacteria</taxon>
        <taxon>Pseudomonadati</taxon>
        <taxon>Pseudomonadota</taxon>
        <taxon>Alphaproteobacteria</taxon>
        <taxon>Hyphomicrobiales</taxon>
        <taxon>Aurantimonadaceae</taxon>
        <taxon>Martelella</taxon>
    </lineage>
</organism>
<protein>
    <submittedName>
        <fullName evidence="1">Uncharacterized protein</fullName>
    </submittedName>
</protein>
<accession>A0A506TW93</accession>
<comment type="caution">
    <text evidence="1">The sequence shown here is derived from an EMBL/GenBank/DDBJ whole genome shotgun (WGS) entry which is preliminary data.</text>
</comment>
<dbReference type="AlphaFoldDB" id="A0A506TW93"/>
<evidence type="ECO:0000313" key="1">
    <source>
        <dbReference type="EMBL" id="TPW26342.1"/>
    </source>
</evidence>
<gene>
    <name evidence="1" type="ORF">FJU08_22405</name>
</gene>
<dbReference type="RefSeq" id="WP_141151263.1">
    <property type="nucleotide sequence ID" value="NZ_VHLG01000033.1"/>
</dbReference>
<evidence type="ECO:0000313" key="2">
    <source>
        <dbReference type="Proteomes" id="UP000318801"/>
    </source>
</evidence>